<dbReference type="AlphaFoldDB" id="A0A8E2EYJ0"/>
<organism evidence="1 2">
    <name type="scientific">Glonium stellatum</name>
    <dbReference type="NCBI Taxonomy" id="574774"/>
    <lineage>
        <taxon>Eukaryota</taxon>
        <taxon>Fungi</taxon>
        <taxon>Dikarya</taxon>
        <taxon>Ascomycota</taxon>
        <taxon>Pezizomycotina</taxon>
        <taxon>Dothideomycetes</taxon>
        <taxon>Pleosporomycetidae</taxon>
        <taxon>Gloniales</taxon>
        <taxon>Gloniaceae</taxon>
        <taxon>Glonium</taxon>
    </lineage>
</organism>
<evidence type="ECO:0000313" key="1">
    <source>
        <dbReference type="EMBL" id="OCL07224.1"/>
    </source>
</evidence>
<keyword evidence="2" id="KW-1185">Reference proteome</keyword>
<proteinExistence type="predicted"/>
<evidence type="ECO:0000313" key="2">
    <source>
        <dbReference type="Proteomes" id="UP000250140"/>
    </source>
</evidence>
<sequence length="87" mass="10089">MSPYITRHRPCFPRVPPLRNLDTHAYALKPLIPRFDPPPHVTSICPNLLANTHPPSPQPSPPHHLHIYLRLYLRLCLHPYLPPPLFL</sequence>
<accession>A0A8E2EYJ0</accession>
<gene>
    <name evidence="1" type="ORF">AOQ84DRAFT_62277</name>
</gene>
<name>A0A8E2EYJ0_9PEZI</name>
<protein>
    <submittedName>
        <fullName evidence="1">Uncharacterized protein</fullName>
    </submittedName>
</protein>
<dbReference type="EMBL" id="KV749910">
    <property type="protein sequence ID" value="OCL07224.1"/>
    <property type="molecule type" value="Genomic_DNA"/>
</dbReference>
<reference evidence="1 2" key="1">
    <citation type="journal article" date="2016" name="Nat. Commun.">
        <title>Ectomycorrhizal ecology is imprinted in the genome of the dominant symbiotic fungus Cenococcum geophilum.</title>
        <authorList>
            <consortium name="DOE Joint Genome Institute"/>
            <person name="Peter M."/>
            <person name="Kohler A."/>
            <person name="Ohm R.A."/>
            <person name="Kuo A."/>
            <person name="Krutzmann J."/>
            <person name="Morin E."/>
            <person name="Arend M."/>
            <person name="Barry K.W."/>
            <person name="Binder M."/>
            <person name="Choi C."/>
            <person name="Clum A."/>
            <person name="Copeland A."/>
            <person name="Grisel N."/>
            <person name="Haridas S."/>
            <person name="Kipfer T."/>
            <person name="LaButti K."/>
            <person name="Lindquist E."/>
            <person name="Lipzen A."/>
            <person name="Maire R."/>
            <person name="Meier B."/>
            <person name="Mihaltcheva S."/>
            <person name="Molinier V."/>
            <person name="Murat C."/>
            <person name="Poggeler S."/>
            <person name="Quandt C.A."/>
            <person name="Sperisen C."/>
            <person name="Tritt A."/>
            <person name="Tisserant E."/>
            <person name="Crous P.W."/>
            <person name="Henrissat B."/>
            <person name="Nehls U."/>
            <person name="Egli S."/>
            <person name="Spatafora J.W."/>
            <person name="Grigoriev I.V."/>
            <person name="Martin F.M."/>
        </authorList>
    </citation>
    <scope>NUCLEOTIDE SEQUENCE [LARGE SCALE GENOMIC DNA]</scope>
    <source>
        <strain evidence="1 2">CBS 207.34</strain>
    </source>
</reference>
<dbReference type="Proteomes" id="UP000250140">
    <property type="component" value="Unassembled WGS sequence"/>
</dbReference>